<dbReference type="RefSeq" id="WP_092211176.1">
    <property type="nucleotide sequence ID" value="NZ_FMUX01000009.1"/>
</dbReference>
<name>A0A1G5FZR1_9BACT</name>
<dbReference type="Proteomes" id="UP000198870">
    <property type="component" value="Unassembled WGS sequence"/>
</dbReference>
<evidence type="ECO:0008006" key="4">
    <source>
        <dbReference type="Google" id="ProtNLM"/>
    </source>
</evidence>
<organism evidence="2 3">
    <name type="scientific">Desulfoluna spongiiphila</name>
    <dbReference type="NCBI Taxonomy" id="419481"/>
    <lineage>
        <taxon>Bacteria</taxon>
        <taxon>Pseudomonadati</taxon>
        <taxon>Thermodesulfobacteriota</taxon>
        <taxon>Desulfobacteria</taxon>
        <taxon>Desulfobacterales</taxon>
        <taxon>Desulfolunaceae</taxon>
        <taxon>Desulfoluna</taxon>
    </lineage>
</organism>
<feature type="region of interest" description="Disordered" evidence="1">
    <location>
        <begin position="137"/>
        <end position="156"/>
    </location>
</feature>
<dbReference type="AlphaFoldDB" id="A0A1G5FZR1"/>
<evidence type="ECO:0000313" key="3">
    <source>
        <dbReference type="Proteomes" id="UP000198870"/>
    </source>
</evidence>
<reference evidence="2 3" key="1">
    <citation type="submission" date="2016-10" db="EMBL/GenBank/DDBJ databases">
        <authorList>
            <person name="de Groot N.N."/>
        </authorList>
    </citation>
    <scope>NUCLEOTIDE SEQUENCE [LARGE SCALE GENOMIC DNA]</scope>
    <source>
        <strain evidence="2 3">AA1</strain>
    </source>
</reference>
<dbReference type="EMBL" id="FMUX01000009">
    <property type="protein sequence ID" value="SCY44694.1"/>
    <property type="molecule type" value="Genomic_DNA"/>
</dbReference>
<gene>
    <name evidence="2" type="ORF">SAMN05216233_109109</name>
</gene>
<sequence length="156" mass="17081">MSFDVKKFKKTKFQTRTEDVPVKDLSAYFEEGENPVWVVRGLTGQELGQTKEAAARNKNFAAILEAIEASTKNEKVQGLKKALGVDEVPQNIAERIEQLVLGSVEPACDTDLALMLCERFPVEFYTLTNKILELTGKGMEPGKPKGSGAMEASGQA</sequence>
<dbReference type="STRING" id="419481.SAMN05216233_109109"/>
<dbReference type="OrthoDB" id="5513890at2"/>
<protein>
    <recommendedName>
        <fullName evidence="4">Phage XkdN-like tail assembly chaperone protein, TAC</fullName>
    </recommendedName>
</protein>
<evidence type="ECO:0000313" key="2">
    <source>
        <dbReference type="EMBL" id="SCY44694.1"/>
    </source>
</evidence>
<evidence type="ECO:0000256" key="1">
    <source>
        <dbReference type="SAM" id="MobiDB-lite"/>
    </source>
</evidence>
<accession>A0A1G5FZR1</accession>
<proteinExistence type="predicted"/>
<keyword evidence="3" id="KW-1185">Reference proteome</keyword>